<name>A0AAV7K4T5_9METZ</name>
<evidence type="ECO:0000313" key="2">
    <source>
        <dbReference type="Proteomes" id="UP001165289"/>
    </source>
</evidence>
<dbReference type="EMBL" id="JAKMXF010000177">
    <property type="protein sequence ID" value="KAI6655820.1"/>
    <property type="molecule type" value="Genomic_DNA"/>
</dbReference>
<protein>
    <submittedName>
        <fullName evidence="1">Uncharacterized protein</fullName>
    </submittedName>
</protein>
<dbReference type="Gene3D" id="1.25.40.20">
    <property type="entry name" value="Ankyrin repeat-containing domain"/>
    <property type="match status" value="1"/>
</dbReference>
<accession>A0AAV7K4T5</accession>
<organism evidence="1 2">
    <name type="scientific">Oopsacas minuta</name>
    <dbReference type="NCBI Taxonomy" id="111878"/>
    <lineage>
        <taxon>Eukaryota</taxon>
        <taxon>Metazoa</taxon>
        <taxon>Porifera</taxon>
        <taxon>Hexactinellida</taxon>
        <taxon>Hexasterophora</taxon>
        <taxon>Lyssacinosida</taxon>
        <taxon>Leucopsacidae</taxon>
        <taxon>Oopsacas</taxon>
    </lineage>
</organism>
<reference evidence="1 2" key="1">
    <citation type="journal article" date="2023" name="BMC Biol.">
        <title>The compact genome of the sponge Oopsacas minuta (Hexactinellida) is lacking key metazoan core genes.</title>
        <authorList>
            <person name="Santini S."/>
            <person name="Schenkelaars Q."/>
            <person name="Jourda C."/>
            <person name="Duchesne M."/>
            <person name="Belahbib H."/>
            <person name="Rocher C."/>
            <person name="Selva M."/>
            <person name="Riesgo A."/>
            <person name="Vervoort M."/>
            <person name="Leys S.P."/>
            <person name="Kodjabachian L."/>
            <person name="Le Bivic A."/>
            <person name="Borchiellini C."/>
            <person name="Claverie J.M."/>
            <person name="Renard E."/>
        </authorList>
    </citation>
    <scope>NUCLEOTIDE SEQUENCE [LARGE SCALE GENOMIC DNA]</scope>
    <source>
        <strain evidence="1">SPO-2</strain>
    </source>
</reference>
<dbReference type="SUPFAM" id="SSF48403">
    <property type="entry name" value="Ankyrin repeat"/>
    <property type="match status" value="1"/>
</dbReference>
<evidence type="ECO:0000313" key="1">
    <source>
        <dbReference type="EMBL" id="KAI6655820.1"/>
    </source>
</evidence>
<dbReference type="Proteomes" id="UP001165289">
    <property type="component" value="Unassembled WGS sequence"/>
</dbReference>
<gene>
    <name evidence="1" type="ORF">LOD99_1961</name>
</gene>
<comment type="caution">
    <text evidence="1">The sequence shown here is derived from an EMBL/GenBank/DDBJ whole genome shotgun (WGS) entry which is preliminary data.</text>
</comment>
<keyword evidence="2" id="KW-1185">Reference proteome</keyword>
<dbReference type="InterPro" id="IPR036770">
    <property type="entry name" value="Ankyrin_rpt-contain_sf"/>
</dbReference>
<sequence length="272" mass="30683">MARCSLHKDLLDSAAKGKYPEFRSKLKTLLNTVNPEEIFQPKANKGSPLILGAQKIHNKIMSCILMEIYKIANSEGQAPIMIAVLRENEDALRLLDTCGKAELSQTVAAGIDALHVTIEQKPQNIFNLLIDLGAEIIWPCRAQSPSPPIPNYAVPEVHQLPCHLFVAAKCDNEYAVYYLRKQPQCTPEYEVDMWLVGGIEGFWDYHYSKVAQVWTKALELRERHNLSYPGKPAVDLYEGVQEVRQHYSINMSQSSSPISKKCNSCQELQDNL</sequence>
<proteinExistence type="predicted"/>
<dbReference type="AlphaFoldDB" id="A0AAV7K4T5"/>